<evidence type="ECO:0000313" key="2">
    <source>
        <dbReference type="EMBL" id="CCO44175.1"/>
    </source>
</evidence>
<reference evidence="2 3" key="1">
    <citation type="journal article" date="2013" name="ISME J.">
        <title>Comparative genomics of pathogenic lineages of Vibrio nigripulchritudo identifies virulence-associated traits.</title>
        <authorList>
            <person name="Goudenege D."/>
            <person name="Labreuche Y."/>
            <person name="Krin E."/>
            <person name="Ansquer D."/>
            <person name="Mangenot S."/>
            <person name="Calteau A."/>
            <person name="Medigue C."/>
            <person name="Mazel D."/>
            <person name="Polz M.F."/>
            <person name="Le Roux F."/>
        </authorList>
    </citation>
    <scope>NUCLEOTIDE SEQUENCE [LARGE SCALE GENOMIC DNA]</scope>
    <source>
        <strain evidence="2 3">SOn1</strain>
    </source>
</reference>
<name>A0AAV2VHQ4_9VIBR</name>
<dbReference type="EMBL" id="CAOF01000008">
    <property type="protein sequence ID" value="CCO44175.1"/>
    <property type="molecule type" value="Genomic_DNA"/>
</dbReference>
<evidence type="ECO:0000313" key="3">
    <source>
        <dbReference type="Proteomes" id="UP000018211"/>
    </source>
</evidence>
<proteinExistence type="predicted"/>
<feature type="region of interest" description="Disordered" evidence="1">
    <location>
        <begin position="231"/>
        <end position="254"/>
    </location>
</feature>
<dbReference type="RefSeq" id="WP_022610106.1">
    <property type="nucleotide sequence ID" value="NZ_LK391965.1"/>
</dbReference>
<organism evidence="2 3">
    <name type="scientific">Vibrio nigripulchritudo SOn1</name>
    <dbReference type="NCBI Taxonomy" id="1238450"/>
    <lineage>
        <taxon>Bacteria</taxon>
        <taxon>Pseudomonadati</taxon>
        <taxon>Pseudomonadota</taxon>
        <taxon>Gammaproteobacteria</taxon>
        <taxon>Vibrionales</taxon>
        <taxon>Vibrionaceae</taxon>
        <taxon>Vibrio</taxon>
    </lineage>
</organism>
<dbReference type="Proteomes" id="UP000018211">
    <property type="component" value="Unassembled WGS sequence"/>
</dbReference>
<dbReference type="AlphaFoldDB" id="A0AAV2VHQ4"/>
<accession>A0AAV2VHQ4</accession>
<comment type="caution">
    <text evidence="2">The sequence shown here is derived from an EMBL/GenBank/DDBJ whole genome shotgun (WGS) entry which is preliminary data.</text>
</comment>
<gene>
    <name evidence="2" type="ORF">VIBNISOn1_1050001</name>
</gene>
<sequence>MNKWMSSEYISTMSRLADIYKDSKLTNIQFRGDVGTVYALLCKADAWGINPDYMLGQSYIDNFGRIDHTGSIYRLALANANEVDKVTIEQCGDWDKVKGQFSVVTSDQHRDERLYRKLWSDDIERELSVTITVKFIDPHRNTVKSCRTLCSVDDSIKGLDHTWITSPRKRLESMIVRDLCHNELYDLVHGINAEDAEAEMGGYMGQFAAAASPTLNTIPNTTTTECVTQSLREEASTPDTSVKADNHKDTGQRDLLDRAMSIQDKAIKAQIDNDSESLTAQKKHLVALTEEALNNTALSNGVKDKLKKIYEETATIVIDDGTSILEDI</sequence>
<protein>
    <submittedName>
        <fullName evidence="2">Uncharacterized protein</fullName>
    </submittedName>
</protein>
<feature type="compositionally biased region" description="Basic and acidic residues" evidence="1">
    <location>
        <begin position="242"/>
        <end position="254"/>
    </location>
</feature>
<evidence type="ECO:0000256" key="1">
    <source>
        <dbReference type="SAM" id="MobiDB-lite"/>
    </source>
</evidence>